<comment type="function">
    <text evidence="11">Involved in the TonB-dependent energy-dependent transport of various receptor-bound substrates. Protects ExbD from proteolytic degradation and functionally stabilizes TonB.</text>
</comment>
<evidence type="ECO:0000256" key="7">
    <source>
        <dbReference type="ARBA" id="ARBA00022692"/>
    </source>
</evidence>
<organism evidence="15 16">
    <name type="scientific">Guyparkeria halophila</name>
    <dbReference type="NCBI Taxonomy" id="47960"/>
    <lineage>
        <taxon>Bacteria</taxon>
        <taxon>Pseudomonadati</taxon>
        <taxon>Pseudomonadota</taxon>
        <taxon>Gammaproteobacteria</taxon>
        <taxon>Chromatiales</taxon>
        <taxon>Thioalkalibacteraceae</taxon>
        <taxon>Guyparkeria</taxon>
    </lineage>
</organism>
<feature type="transmembrane region" description="Helical" evidence="13">
    <location>
        <begin position="125"/>
        <end position="151"/>
    </location>
</feature>
<comment type="subunit">
    <text evidence="2">The accessory proteins ExbB and ExbD seem to form a complex with TonB.</text>
</comment>
<evidence type="ECO:0000256" key="5">
    <source>
        <dbReference type="ARBA" id="ARBA00022475"/>
    </source>
</evidence>
<keyword evidence="9 13" id="KW-1133">Transmembrane helix</keyword>
<sequence length="246" mass="26386">MDILLVFDHGDAVLVGVFVTLLIMSLATWAVAATKLFALIQRRRATRHSMQVIAHSHRAAELEARLADRDDPTAALAQAGLQAVRDYRGPLEGDAQARQRLDEALIRGIRQALDRQETRLQAGQLLFATVGSLAPFVGLFGTVWGIYGALIDLSSAQSVSMGLVAGPLGEALVATAAGLAAAIPAVLFFNLFNRSHRLYRQTLDAAAHDVHSLLMHDDQLAEWARRSGKAASRHAAAPSTARAAEV</sequence>
<feature type="transmembrane region" description="Helical" evidence="13">
    <location>
        <begin position="12"/>
        <end position="40"/>
    </location>
</feature>
<feature type="domain" description="MotA/TolQ/ExbB proton channel" evidence="14">
    <location>
        <begin position="71"/>
        <end position="197"/>
    </location>
</feature>
<evidence type="ECO:0000256" key="11">
    <source>
        <dbReference type="ARBA" id="ARBA00024816"/>
    </source>
</evidence>
<name>A0ABZ0Z009_9GAMM</name>
<keyword evidence="5" id="KW-1003">Cell membrane</keyword>
<dbReference type="InterPro" id="IPR050790">
    <property type="entry name" value="ExbB/TolQ_transport"/>
</dbReference>
<dbReference type="EMBL" id="CP140153">
    <property type="protein sequence ID" value="WQH16847.1"/>
    <property type="molecule type" value="Genomic_DNA"/>
</dbReference>
<keyword evidence="8 12" id="KW-0653">Protein transport</keyword>
<comment type="subcellular location">
    <subcellularLocation>
        <location evidence="1">Cell inner membrane</location>
        <topology evidence="1">Multi-pass membrane protein</topology>
    </subcellularLocation>
    <subcellularLocation>
        <location evidence="12">Membrane</location>
        <topology evidence="12">Multi-pass membrane protein</topology>
    </subcellularLocation>
</comment>
<evidence type="ECO:0000256" key="13">
    <source>
        <dbReference type="SAM" id="Phobius"/>
    </source>
</evidence>
<evidence type="ECO:0000256" key="4">
    <source>
        <dbReference type="ARBA" id="ARBA00022448"/>
    </source>
</evidence>
<evidence type="ECO:0000256" key="10">
    <source>
        <dbReference type="ARBA" id="ARBA00023136"/>
    </source>
</evidence>
<protein>
    <recommendedName>
        <fullName evidence="3">Biopolymer transport protein ExbB</fullName>
    </recommendedName>
</protein>
<gene>
    <name evidence="15" type="ORF">SR882_02805</name>
</gene>
<proteinExistence type="inferred from homology"/>
<keyword evidence="6" id="KW-0997">Cell inner membrane</keyword>
<keyword evidence="4 12" id="KW-0813">Transport</keyword>
<keyword evidence="10 13" id="KW-0472">Membrane</keyword>
<dbReference type="InterPro" id="IPR002898">
    <property type="entry name" value="MotA_ExbB_proton_chnl"/>
</dbReference>
<feature type="transmembrane region" description="Helical" evidence="13">
    <location>
        <begin position="171"/>
        <end position="192"/>
    </location>
</feature>
<evidence type="ECO:0000256" key="9">
    <source>
        <dbReference type="ARBA" id="ARBA00022989"/>
    </source>
</evidence>
<reference evidence="15 16" key="1">
    <citation type="submission" date="2023-11" db="EMBL/GenBank/DDBJ databases">
        <title>MicrobeMod: A computational toolkit for identifying prokaryotic methylation and restriction-modification with nanopore sequencing.</title>
        <authorList>
            <person name="Crits-Christoph A."/>
            <person name="Kang S.C."/>
            <person name="Lee H."/>
            <person name="Ostrov N."/>
        </authorList>
    </citation>
    <scope>NUCLEOTIDE SEQUENCE [LARGE SCALE GENOMIC DNA]</scope>
    <source>
        <strain evidence="15 16">ATCC 49870</strain>
    </source>
</reference>
<evidence type="ECO:0000256" key="6">
    <source>
        <dbReference type="ARBA" id="ARBA00022519"/>
    </source>
</evidence>
<evidence type="ECO:0000256" key="8">
    <source>
        <dbReference type="ARBA" id="ARBA00022927"/>
    </source>
</evidence>
<evidence type="ECO:0000256" key="3">
    <source>
        <dbReference type="ARBA" id="ARBA00022093"/>
    </source>
</evidence>
<evidence type="ECO:0000313" key="16">
    <source>
        <dbReference type="Proteomes" id="UP001327459"/>
    </source>
</evidence>
<comment type="similarity">
    <text evidence="12">Belongs to the exbB/tolQ family.</text>
</comment>
<evidence type="ECO:0000313" key="15">
    <source>
        <dbReference type="EMBL" id="WQH16847.1"/>
    </source>
</evidence>
<evidence type="ECO:0000256" key="12">
    <source>
        <dbReference type="RuleBase" id="RU004057"/>
    </source>
</evidence>
<dbReference type="Pfam" id="PF01618">
    <property type="entry name" value="MotA_ExbB"/>
    <property type="match status" value="1"/>
</dbReference>
<evidence type="ECO:0000259" key="14">
    <source>
        <dbReference type="Pfam" id="PF01618"/>
    </source>
</evidence>
<dbReference type="RefSeq" id="WP_322521835.1">
    <property type="nucleotide sequence ID" value="NZ_CP140153.1"/>
</dbReference>
<dbReference type="Proteomes" id="UP001327459">
    <property type="component" value="Chromosome"/>
</dbReference>
<keyword evidence="7 13" id="KW-0812">Transmembrane</keyword>
<evidence type="ECO:0000256" key="2">
    <source>
        <dbReference type="ARBA" id="ARBA00011471"/>
    </source>
</evidence>
<evidence type="ECO:0000256" key="1">
    <source>
        <dbReference type="ARBA" id="ARBA00004429"/>
    </source>
</evidence>
<keyword evidence="16" id="KW-1185">Reference proteome</keyword>
<accession>A0ABZ0Z009</accession>
<dbReference type="PANTHER" id="PTHR30625">
    <property type="entry name" value="PROTEIN TOLQ"/>
    <property type="match status" value="1"/>
</dbReference>
<dbReference type="PANTHER" id="PTHR30625:SF14">
    <property type="entry name" value="BIOPOLYMER TRANSPORT PROTEIN EXBB"/>
    <property type="match status" value="1"/>
</dbReference>